<evidence type="ECO:0000313" key="2">
    <source>
        <dbReference type="Proteomes" id="UP000886523"/>
    </source>
</evidence>
<proteinExistence type="predicted"/>
<protein>
    <submittedName>
        <fullName evidence="1">Uncharacterized protein</fullName>
    </submittedName>
</protein>
<sequence>MKRQPVCKIETGAKELHFFRSPLGPPDRKQTVIWSPSEADSILKGGNDLLLKGVKQAMPPTFQCKITSKLRSGHREVNSILKGGNKLTFERGEGEPVPPTFQRQRTHRFASKLRFGHPARWENVKEEQAHQWASRNFTGPPIPKNLGFGLLVKWGVAETNHECGNSRYELRTFSCEESYGPGIGHDFMVTLTPQENSLHGTHWSSPVKTMA</sequence>
<evidence type="ECO:0000313" key="1">
    <source>
        <dbReference type="EMBL" id="KAF9511860.1"/>
    </source>
</evidence>
<organism evidence="1 2">
    <name type="scientific">Hydnum rufescens UP504</name>
    <dbReference type="NCBI Taxonomy" id="1448309"/>
    <lineage>
        <taxon>Eukaryota</taxon>
        <taxon>Fungi</taxon>
        <taxon>Dikarya</taxon>
        <taxon>Basidiomycota</taxon>
        <taxon>Agaricomycotina</taxon>
        <taxon>Agaricomycetes</taxon>
        <taxon>Cantharellales</taxon>
        <taxon>Hydnaceae</taxon>
        <taxon>Hydnum</taxon>
    </lineage>
</organism>
<name>A0A9P6AUV6_9AGAM</name>
<accession>A0A9P6AUV6</accession>
<gene>
    <name evidence="1" type="ORF">BS47DRAFT_1363508</name>
</gene>
<dbReference type="EMBL" id="MU128994">
    <property type="protein sequence ID" value="KAF9511860.1"/>
    <property type="molecule type" value="Genomic_DNA"/>
</dbReference>
<dbReference type="Proteomes" id="UP000886523">
    <property type="component" value="Unassembled WGS sequence"/>
</dbReference>
<reference evidence="1" key="1">
    <citation type="journal article" date="2020" name="Nat. Commun.">
        <title>Large-scale genome sequencing of mycorrhizal fungi provides insights into the early evolution of symbiotic traits.</title>
        <authorList>
            <person name="Miyauchi S."/>
            <person name="Kiss E."/>
            <person name="Kuo A."/>
            <person name="Drula E."/>
            <person name="Kohler A."/>
            <person name="Sanchez-Garcia M."/>
            <person name="Morin E."/>
            <person name="Andreopoulos B."/>
            <person name="Barry K.W."/>
            <person name="Bonito G."/>
            <person name="Buee M."/>
            <person name="Carver A."/>
            <person name="Chen C."/>
            <person name="Cichocki N."/>
            <person name="Clum A."/>
            <person name="Culley D."/>
            <person name="Crous P.W."/>
            <person name="Fauchery L."/>
            <person name="Girlanda M."/>
            <person name="Hayes R.D."/>
            <person name="Keri Z."/>
            <person name="LaButti K."/>
            <person name="Lipzen A."/>
            <person name="Lombard V."/>
            <person name="Magnuson J."/>
            <person name="Maillard F."/>
            <person name="Murat C."/>
            <person name="Nolan M."/>
            <person name="Ohm R.A."/>
            <person name="Pangilinan J."/>
            <person name="Pereira M.F."/>
            <person name="Perotto S."/>
            <person name="Peter M."/>
            <person name="Pfister S."/>
            <person name="Riley R."/>
            <person name="Sitrit Y."/>
            <person name="Stielow J.B."/>
            <person name="Szollosi G."/>
            <person name="Zifcakova L."/>
            <person name="Stursova M."/>
            <person name="Spatafora J.W."/>
            <person name="Tedersoo L."/>
            <person name="Vaario L.M."/>
            <person name="Yamada A."/>
            <person name="Yan M."/>
            <person name="Wang P."/>
            <person name="Xu J."/>
            <person name="Bruns T."/>
            <person name="Baldrian P."/>
            <person name="Vilgalys R."/>
            <person name="Dunand C."/>
            <person name="Henrissat B."/>
            <person name="Grigoriev I.V."/>
            <person name="Hibbett D."/>
            <person name="Nagy L.G."/>
            <person name="Martin F.M."/>
        </authorList>
    </citation>
    <scope>NUCLEOTIDE SEQUENCE</scope>
    <source>
        <strain evidence="1">UP504</strain>
    </source>
</reference>
<dbReference type="AlphaFoldDB" id="A0A9P6AUV6"/>
<comment type="caution">
    <text evidence="1">The sequence shown here is derived from an EMBL/GenBank/DDBJ whole genome shotgun (WGS) entry which is preliminary data.</text>
</comment>
<keyword evidence="2" id="KW-1185">Reference proteome</keyword>